<dbReference type="Gene3D" id="3.30.390.50">
    <property type="entry name" value="CO dehydrogenase flavoprotein, C-terminal domain"/>
    <property type="match status" value="1"/>
</dbReference>
<dbReference type="KEGG" id="lrs:PX52LOC_07768"/>
<evidence type="ECO:0000259" key="2">
    <source>
        <dbReference type="PROSITE" id="PS51387"/>
    </source>
</evidence>
<evidence type="ECO:0000313" key="3">
    <source>
        <dbReference type="EMBL" id="QEL20662.1"/>
    </source>
</evidence>
<reference evidence="4" key="1">
    <citation type="submission" date="2019-08" db="EMBL/GenBank/DDBJ databases">
        <title>Limnoglobus roseus gen. nov., sp. nov., a novel freshwater planctomycete with a giant genome from the family Gemmataceae.</title>
        <authorList>
            <person name="Kulichevskaya I.S."/>
            <person name="Naumoff D.G."/>
            <person name="Miroshnikov K."/>
            <person name="Ivanova A."/>
            <person name="Philippov D.A."/>
            <person name="Hakobyan A."/>
            <person name="Rijpstra I.C."/>
            <person name="Sinninghe Damste J.S."/>
            <person name="Liesack W."/>
            <person name="Dedysh S.N."/>
        </authorList>
    </citation>
    <scope>NUCLEOTIDE SEQUENCE [LARGE SCALE GENOMIC DNA]</scope>
    <source>
        <strain evidence="4">PX52</strain>
    </source>
</reference>
<dbReference type="InterPro" id="IPR005107">
    <property type="entry name" value="CO_DH_flav_C"/>
</dbReference>
<dbReference type="GO" id="GO:0071949">
    <property type="term" value="F:FAD binding"/>
    <property type="evidence" value="ECO:0007669"/>
    <property type="project" value="InterPro"/>
</dbReference>
<dbReference type="PANTHER" id="PTHR42659">
    <property type="entry name" value="XANTHINE DEHYDROGENASE SUBUNIT C-RELATED"/>
    <property type="match status" value="1"/>
</dbReference>
<dbReference type="InterPro" id="IPR016167">
    <property type="entry name" value="FAD-bd_PCMH_sub1"/>
</dbReference>
<dbReference type="SUPFAM" id="SSF56176">
    <property type="entry name" value="FAD-binding/transporter-associated domain-like"/>
    <property type="match status" value="1"/>
</dbReference>
<dbReference type="EMBL" id="CP042425">
    <property type="protein sequence ID" value="QEL20662.1"/>
    <property type="molecule type" value="Genomic_DNA"/>
</dbReference>
<dbReference type="Gene3D" id="3.30.43.10">
    <property type="entry name" value="Uridine Diphospho-n-acetylenolpyruvylglucosamine Reductase, domain 2"/>
    <property type="match status" value="1"/>
</dbReference>
<dbReference type="InterPro" id="IPR002346">
    <property type="entry name" value="Mopterin_DH_FAD-bd"/>
</dbReference>
<accession>A0A5C1ASV9</accession>
<dbReference type="SUPFAM" id="SSF55447">
    <property type="entry name" value="CO dehydrogenase flavoprotein C-terminal domain-like"/>
    <property type="match status" value="1"/>
</dbReference>
<dbReference type="InterPro" id="IPR036318">
    <property type="entry name" value="FAD-bd_PCMH-like_sf"/>
</dbReference>
<dbReference type="SMART" id="SM01092">
    <property type="entry name" value="CO_deh_flav_C"/>
    <property type="match status" value="1"/>
</dbReference>
<keyword evidence="1" id="KW-0285">Flavoprotein</keyword>
<dbReference type="Pfam" id="PF00941">
    <property type="entry name" value="FAD_binding_5"/>
    <property type="match status" value="1"/>
</dbReference>
<dbReference type="RefSeq" id="WP_149114930.1">
    <property type="nucleotide sequence ID" value="NZ_CP042425.1"/>
</dbReference>
<dbReference type="Pfam" id="PF03450">
    <property type="entry name" value="CO_deh_flav_C"/>
    <property type="match status" value="1"/>
</dbReference>
<evidence type="ECO:0000313" key="4">
    <source>
        <dbReference type="Proteomes" id="UP000324974"/>
    </source>
</evidence>
<dbReference type="InterPro" id="IPR036683">
    <property type="entry name" value="CO_DH_flav_C_dom_sf"/>
</dbReference>
<organism evidence="3 4">
    <name type="scientific">Limnoglobus roseus</name>
    <dbReference type="NCBI Taxonomy" id="2598579"/>
    <lineage>
        <taxon>Bacteria</taxon>
        <taxon>Pseudomonadati</taxon>
        <taxon>Planctomycetota</taxon>
        <taxon>Planctomycetia</taxon>
        <taxon>Gemmatales</taxon>
        <taxon>Gemmataceae</taxon>
        <taxon>Limnoglobus</taxon>
    </lineage>
</organism>
<dbReference type="Proteomes" id="UP000324974">
    <property type="component" value="Chromosome"/>
</dbReference>
<keyword evidence="4" id="KW-1185">Reference proteome</keyword>
<dbReference type="InterPro" id="IPR016166">
    <property type="entry name" value="FAD-bd_PCMH"/>
</dbReference>
<name>A0A5C1ASV9_9BACT</name>
<feature type="domain" description="FAD-binding PCMH-type" evidence="2">
    <location>
        <begin position="1"/>
        <end position="221"/>
    </location>
</feature>
<dbReference type="PANTHER" id="PTHR42659:SF1">
    <property type="entry name" value="OXIDOREDUCTASE"/>
    <property type="match status" value="1"/>
</dbReference>
<proteinExistence type="predicted"/>
<protein>
    <submittedName>
        <fullName evidence="3">Xanthine dehydrogenase YagS FAD-binding subunit</fullName>
        <ecNumber evidence="3">1.17.1.4</ecNumber>
    </submittedName>
</protein>
<dbReference type="GO" id="GO:0004854">
    <property type="term" value="F:xanthine dehydrogenase activity"/>
    <property type="evidence" value="ECO:0007669"/>
    <property type="project" value="UniProtKB-EC"/>
</dbReference>
<evidence type="ECO:0000256" key="1">
    <source>
        <dbReference type="ARBA" id="ARBA00022827"/>
    </source>
</evidence>
<dbReference type="PROSITE" id="PS51387">
    <property type="entry name" value="FAD_PCMH"/>
    <property type="match status" value="1"/>
</dbReference>
<dbReference type="InterPro" id="IPR016169">
    <property type="entry name" value="FAD-bd_PCMH_sub2"/>
</dbReference>
<dbReference type="EC" id="1.17.1.4" evidence="3"/>
<sequence length="328" mass="34689">MTPFDYVRADGPDAAVKQVVARPTAAFLGGGTGLIDLMKLYAERHDLLVDVSRLPMDKVEATEKGVRIGANVRNSDLAYHAAIRTRFPVLSEALLSGASPQLRNMATVGGNLMQRTRCPYFRDGHSACNKRVPKSGCAALDGVNRGHAVLGTSDHCIATHPSDLCVALAILDATVRTTGPKGERTIPFADFHRLPGDTPDRETALDHGELITAVDLPALPWATRSHYLKVRDRASYEFALTSAAVALEIADGVIKQARIALGGVGTKPWRAAEAEKALVGKKPTPEAFAAAGDAALAGAVPRQHNAFKIPLAKRTVARALAAAAAMPG</sequence>
<dbReference type="OrthoDB" id="9774454at2"/>
<dbReference type="AlphaFoldDB" id="A0A5C1ASV9"/>
<dbReference type="Gene3D" id="3.30.465.10">
    <property type="match status" value="2"/>
</dbReference>
<keyword evidence="3" id="KW-0560">Oxidoreductase</keyword>
<keyword evidence="1" id="KW-0274">FAD</keyword>
<gene>
    <name evidence="3" type="primary">yagS</name>
    <name evidence="3" type="ORF">PX52LOC_07768</name>
</gene>
<dbReference type="InterPro" id="IPR051312">
    <property type="entry name" value="Diverse_Substr_Oxidored"/>
</dbReference>